<name>A0AAD7M7E7_MYCRO</name>
<protein>
    <submittedName>
        <fullName evidence="2">Uncharacterized protein</fullName>
    </submittedName>
</protein>
<feature type="compositionally biased region" description="Low complexity" evidence="1">
    <location>
        <begin position="365"/>
        <end position="376"/>
    </location>
</feature>
<evidence type="ECO:0000313" key="3">
    <source>
        <dbReference type="Proteomes" id="UP001221757"/>
    </source>
</evidence>
<organism evidence="2 3">
    <name type="scientific">Mycena rosella</name>
    <name type="common">Pink bonnet</name>
    <name type="synonym">Agaricus rosellus</name>
    <dbReference type="NCBI Taxonomy" id="1033263"/>
    <lineage>
        <taxon>Eukaryota</taxon>
        <taxon>Fungi</taxon>
        <taxon>Dikarya</taxon>
        <taxon>Basidiomycota</taxon>
        <taxon>Agaricomycotina</taxon>
        <taxon>Agaricomycetes</taxon>
        <taxon>Agaricomycetidae</taxon>
        <taxon>Agaricales</taxon>
        <taxon>Marasmiineae</taxon>
        <taxon>Mycenaceae</taxon>
        <taxon>Mycena</taxon>
    </lineage>
</organism>
<keyword evidence="3" id="KW-1185">Reference proteome</keyword>
<reference evidence="2" key="1">
    <citation type="submission" date="2023-03" db="EMBL/GenBank/DDBJ databases">
        <title>Massive genome expansion in bonnet fungi (Mycena s.s.) driven by repeated elements and novel gene families across ecological guilds.</title>
        <authorList>
            <consortium name="Lawrence Berkeley National Laboratory"/>
            <person name="Harder C.B."/>
            <person name="Miyauchi S."/>
            <person name="Viragh M."/>
            <person name="Kuo A."/>
            <person name="Thoen E."/>
            <person name="Andreopoulos B."/>
            <person name="Lu D."/>
            <person name="Skrede I."/>
            <person name="Drula E."/>
            <person name="Henrissat B."/>
            <person name="Morin E."/>
            <person name="Kohler A."/>
            <person name="Barry K."/>
            <person name="LaButti K."/>
            <person name="Morin E."/>
            <person name="Salamov A."/>
            <person name="Lipzen A."/>
            <person name="Mereny Z."/>
            <person name="Hegedus B."/>
            <person name="Baldrian P."/>
            <person name="Stursova M."/>
            <person name="Weitz H."/>
            <person name="Taylor A."/>
            <person name="Grigoriev I.V."/>
            <person name="Nagy L.G."/>
            <person name="Martin F."/>
            <person name="Kauserud H."/>
        </authorList>
    </citation>
    <scope>NUCLEOTIDE SEQUENCE</scope>
    <source>
        <strain evidence="2">CBHHK067</strain>
    </source>
</reference>
<evidence type="ECO:0000256" key="1">
    <source>
        <dbReference type="SAM" id="MobiDB-lite"/>
    </source>
</evidence>
<gene>
    <name evidence="2" type="ORF">B0H17DRAFT_1326635</name>
</gene>
<dbReference type="Proteomes" id="UP001221757">
    <property type="component" value="Unassembled WGS sequence"/>
</dbReference>
<evidence type="ECO:0000313" key="2">
    <source>
        <dbReference type="EMBL" id="KAJ7704529.1"/>
    </source>
</evidence>
<feature type="region of interest" description="Disordered" evidence="1">
    <location>
        <begin position="335"/>
        <end position="405"/>
    </location>
</feature>
<dbReference type="AlphaFoldDB" id="A0AAD7M7E7"/>
<sequence length="625" mass="69510">MAADETNSDNTTYFRPTKDAPSVSDNVDLLKYSKPDVKLGAFDGRVAAHVRTTSGLASFVTSNARYIPGFPPRSDKIILREDMRFGPDNPTVYPQEYVEAFCHLAAIPRKNHKDVPVAMWWNATRNDFLSPETGRSLIRGLGKLDPACFALLSIPSHQLMEECLAYGQNLIPPARLNPVFPGLIQTLRLGLERLCTLPSTYPQMVLGVTNVQHVYLELLGLFRYMTVYAPRINDVNASGGLPDNCMGAFTSDLKVAQQFHLARLPYWFVRPLSAFHDTNILRVVYPRDPELEIELKFEPGAPSITVGVKAEDRIRALSRCTQTLPWYQHPFEAAGPAAEAPSLQQQTPPDTSPAVAGPSALPMAGSSRSRGTVSSRPAVQDRKAQAHPSGAKPKPKRQTGPTKVQRDKYILLVNPQMPPAFENWSRALSQVSRTQTPNSQAHYYIYPEPALLLTPEDEGRRWQFFHHYSLLRDALLYRLGNGGRVRITAQGWHDILQGKVIRQGKLGTQAEKRSADIADVLDPVLRACGVDTPENFPVDPAHIPPISPNRAREILWEISEIGFRYELWALDWKASGRNRMPECMACVAGDTILDLDLSLSKKGLAQEVSGIPAKYTNLFYVNSGL</sequence>
<dbReference type="EMBL" id="JARKIE010000010">
    <property type="protein sequence ID" value="KAJ7704529.1"/>
    <property type="molecule type" value="Genomic_DNA"/>
</dbReference>
<comment type="caution">
    <text evidence="2">The sequence shown here is derived from an EMBL/GenBank/DDBJ whole genome shotgun (WGS) entry which is preliminary data.</text>
</comment>
<accession>A0AAD7M7E7</accession>
<proteinExistence type="predicted"/>